<keyword evidence="2" id="KW-0547">Nucleotide-binding</keyword>
<sequence>MQKTQSPDIQAQLNQARENLQRLGNAVSELVNLSPDVFNDEAIKTRLQEFQQAYEEATQRLANPTFRIATIGTTSSGKSTIVNALMGRRIAPMEAGEMSGGVLTLKHSVDRALVIEATENAVWETGEWTDINDRELYDRIQMAMHSYHEARKKKEYIAPQITAHIPLLPACDANLSGLPEGINVEFLDLPGLKSVQDKTNLAILQRLVGKAFSLVALDYMQVDEQHRQKLLTELKKVVEYLQGRTDSMIFILNRVDQRGSDDKPLDERLQQLKTEIQEQLNLPSLPDIIPFNARLLYYAQCAWGTNPLHTNSDVTPEVRLTSLKNFFSDCTNSLIQYTANDPTLMAWVLSFLPKVTSNQNIDDEEMRKLLNYVLKWSGGEALWECMRIRIIESFSELVILPALLGVFDSFDSLQNNLNLEIQTRKIDNQEEVKLQTERIIAIRQDLQKNLKKINNQFEKEIKEYVEALKINDPNIRLEIKKELKKKGRTGFTKIWNTIADVEKDLTTQLIVLARDAFENSEIADNFEYKLQEVITPALAKDLNQSFNNVSRRISKFSKKSNFYYRKVRADNSQEVKDLNNDEKCFRLLYYTMRQAITARAEFTLQTKAKEFEEALQSFVYQQLEELKKCLSQEELSSINLEQAIISDLEKKLAQNLPQLPDKLFELSDNIKQTKKKQREKIGTETYNYNVTQTKYKNEDYQEGSCFGETKTRQVPDGTETVTEKRTRNKYDDVEYVELFLPTPKVMAQQWSDGVEKGKNALWDILYKWITERLNDVTNLFEESVIDITNLAERSLSEQLRIIEFNFEEQKQIWATIEIEQKKVIEVRQLLDKNAREK</sequence>
<dbReference type="PANTHER" id="PTHR10465:SF0">
    <property type="entry name" value="SARCALUMENIN"/>
    <property type="match status" value="1"/>
</dbReference>
<dbReference type="GO" id="GO:0003924">
    <property type="term" value="F:GTPase activity"/>
    <property type="evidence" value="ECO:0007669"/>
    <property type="project" value="InterPro"/>
</dbReference>
<feature type="coiled-coil region" evidence="6">
    <location>
        <begin position="13"/>
        <end position="60"/>
    </location>
</feature>
<evidence type="ECO:0000256" key="2">
    <source>
        <dbReference type="ARBA" id="ARBA00022741"/>
    </source>
</evidence>
<dbReference type="GO" id="GO:0016020">
    <property type="term" value="C:membrane"/>
    <property type="evidence" value="ECO:0007669"/>
    <property type="project" value="UniProtKB-SubCell"/>
</dbReference>
<accession>A0A844H1V5</accession>
<dbReference type="GO" id="GO:0008053">
    <property type="term" value="P:mitochondrial fusion"/>
    <property type="evidence" value="ECO:0007669"/>
    <property type="project" value="TreeGrafter"/>
</dbReference>
<evidence type="ECO:0000259" key="7">
    <source>
        <dbReference type="Pfam" id="PF00350"/>
    </source>
</evidence>
<dbReference type="Gene3D" id="3.40.50.300">
    <property type="entry name" value="P-loop containing nucleotide triphosphate hydrolases"/>
    <property type="match status" value="1"/>
</dbReference>
<comment type="subcellular location">
    <subcellularLocation>
        <location evidence="1">Membrane</location>
    </subcellularLocation>
</comment>
<gene>
    <name evidence="8" type="ORF">GGC33_14635</name>
</gene>
<dbReference type="Proteomes" id="UP000437131">
    <property type="component" value="Unassembled WGS sequence"/>
</dbReference>
<dbReference type="EMBL" id="WMIA01000022">
    <property type="protein sequence ID" value="MTF40156.1"/>
    <property type="molecule type" value="Genomic_DNA"/>
</dbReference>
<evidence type="ECO:0000256" key="6">
    <source>
        <dbReference type="SAM" id="Coils"/>
    </source>
</evidence>
<evidence type="ECO:0000313" key="8">
    <source>
        <dbReference type="EMBL" id="MTF40156.1"/>
    </source>
</evidence>
<reference evidence="8 9" key="1">
    <citation type="submission" date="2019-11" db="EMBL/GenBank/DDBJ databases">
        <title>Isolation of a new High Light Tolerant Cyanobacteria.</title>
        <authorList>
            <person name="Dobson Z."/>
            <person name="Vaughn N."/>
            <person name="Vaughn M."/>
            <person name="Fromme P."/>
            <person name="Mazor Y."/>
        </authorList>
    </citation>
    <scope>NUCLEOTIDE SEQUENCE [LARGE SCALE GENOMIC DNA]</scope>
    <source>
        <strain evidence="8 9">0216</strain>
    </source>
</reference>
<dbReference type="InterPro" id="IPR045063">
    <property type="entry name" value="Dynamin_N"/>
</dbReference>
<evidence type="ECO:0000256" key="1">
    <source>
        <dbReference type="ARBA" id="ARBA00004370"/>
    </source>
</evidence>
<comment type="caution">
    <text evidence="8">The sequence shown here is derived from an EMBL/GenBank/DDBJ whole genome shotgun (WGS) entry which is preliminary data.</text>
</comment>
<evidence type="ECO:0000256" key="4">
    <source>
        <dbReference type="ARBA" id="ARBA00023134"/>
    </source>
</evidence>
<organism evidence="8 9">
    <name type="scientific">Cyanobacterium aponinum 0216</name>
    <dbReference type="NCBI Taxonomy" id="2676140"/>
    <lineage>
        <taxon>Bacteria</taxon>
        <taxon>Bacillati</taxon>
        <taxon>Cyanobacteriota</taxon>
        <taxon>Cyanophyceae</taxon>
        <taxon>Oscillatoriophycideae</taxon>
        <taxon>Chroococcales</taxon>
        <taxon>Geminocystaceae</taxon>
        <taxon>Cyanobacterium</taxon>
    </lineage>
</organism>
<dbReference type="PANTHER" id="PTHR10465">
    <property type="entry name" value="TRANSMEMBRANE GTPASE FZO1"/>
    <property type="match status" value="1"/>
</dbReference>
<dbReference type="InterPro" id="IPR027417">
    <property type="entry name" value="P-loop_NTPase"/>
</dbReference>
<keyword evidence="4" id="KW-0342">GTP-binding</keyword>
<protein>
    <recommendedName>
        <fullName evidence="7">Dynamin N-terminal domain-containing protein</fullName>
    </recommendedName>
</protein>
<keyword evidence="3" id="KW-0378">Hydrolase</keyword>
<keyword evidence="6" id="KW-0175">Coiled coil</keyword>
<dbReference type="CDD" id="cd00882">
    <property type="entry name" value="Ras_like_GTPase"/>
    <property type="match status" value="1"/>
</dbReference>
<dbReference type="InterPro" id="IPR027094">
    <property type="entry name" value="Mitofusin_fam"/>
</dbReference>
<keyword evidence="5" id="KW-0472">Membrane</keyword>
<dbReference type="SUPFAM" id="SSF52540">
    <property type="entry name" value="P-loop containing nucleoside triphosphate hydrolases"/>
    <property type="match status" value="1"/>
</dbReference>
<dbReference type="GO" id="GO:0005525">
    <property type="term" value="F:GTP binding"/>
    <property type="evidence" value="ECO:0007669"/>
    <property type="project" value="UniProtKB-KW"/>
</dbReference>
<dbReference type="Pfam" id="PF00350">
    <property type="entry name" value="Dynamin_N"/>
    <property type="match status" value="1"/>
</dbReference>
<dbReference type="RefSeq" id="WP_155084443.1">
    <property type="nucleotide sequence ID" value="NZ_WMIA01000022.1"/>
</dbReference>
<dbReference type="AlphaFoldDB" id="A0A844H1V5"/>
<evidence type="ECO:0000256" key="3">
    <source>
        <dbReference type="ARBA" id="ARBA00022801"/>
    </source>
</evidence>
<evidence type="ECO:0000313" key="9">
    <source>
        <dbReference type="Proteomes" id="UP000437131"/>
    </source>
</evidence>
<feature type="domain" description="Dynamin N-terminal" evidence="7">
    <location>
        <begin position="68"/>
        <end position="254"/>
    </location>
</feature>
<evidence type="ECO:0000256" key="5">
    <source>
        <dbReference type="ARBA" id="ARBA00023136"/>
    </source>
</evidence>
<proteinExistence type="predicted"/>
<name>A0A844H1V5_9CHRO</name>